<evidence type="ECO:0000256" key="3">
    <source>
        <dbReference type="ARBA" id="ARBA00022741"/>
    </source>
</evidence>
<evidence type="ECO:0000256" key="4">
    <source>
        <dbReference type="ARBA" id="ARBA00023134"/>
    </source>
</evidence>
<dbReference type="PRINTS" id="PR00326">
    <property type="entry name" value="GTP1OBG"/>
</dbReference>
<evidence type="ECO:0000313" key="10">
    <source>
        <dbReference type="Ensembl" id="ENSGMOP00000044706.1"/>
    </source>
</evidence>
<dbReference type="InterPro" id="IPR006073">
    <property type="entry name" value="GTP-bd"/>
</dbReference>
<dbReference type="InterPro" id="IPR005662">
    <property type="entry name" value="GTPase_Era-like"/>
</dbReference>
<evidence type="ECO:0000256" key="1">
    <source>
        <dbReference type="ARBA" id="ARBA00007921"/>
    </source>
</evidence>
<accession>A0A8C5BE64</accession>
<feature type="region of interest" description="Disordered" evidence="8">
    <location>
        <begin position="266"/>
        <end position="403"/>
    </location>
</feature>
<comment type="function">
    <text evidence="5">Probable GTPase that plays a role in the mitochondrial ribosomal small subunit assembly. Specifically binds the 12S mitochondrial rRNA (12S mt-rRNA) to a 33 nucleotide section delineating the 3' terminal stem-loop region. May act as a chaperone that protects the 12S mt-rRNA on the 28S mitoribosomal subunit during ribosomal small subunit assembly.</text>
</comment>
<feature type="domain" description="Era-type G" evidence="9">
    <location>
        <begin position="105"/>
        <end position="439"/>
    </location>
</feature>
<feature type="region of interest" description="G1" evidence="7">
    <location>
        <begin position="113"/>
        <end position="120"/>
    </location>
</feature>
<dbReference type="PROSITE" id="PS51713">
    <property type="entry name" value="G_ERA"/>
    <property type="match status" value="1"/>
</dbReference>
<feature type="region of interest" description="G4" evidence="7">
    <location>
        <begin position="229"/>
        <end position="232"/>
    </location>
</feature>
<dbReference type="NCBIfam" id="TIGR00231">
    <property type="entry name" value="small_GTP"/>
    <property type="match status" value="1"/>
</dbReference>
<dbReference type="GO" id="GO:0000028">
    <property type="term" value="P:ribosomal small subunit assembly"/>
    <property type="evidence" value="ECO:0007669"/>
    <property type="project" value="TreeGrafter"/>
</dbReference>
<reference evidence="10" key="2">
    <citation type="submission" date="2025-09" db="UniProtKB">
        <authorList>
            <consortium name="Ensembl"/>
        </authorList>
    </citation>
    <scope>IDENTIFICATION</scope>
</reference>
<dbReference type="GO" id="GO:0005525">
    <property type="term" value="F:GTP binding"/>
    <property type="evidence" value="ECO:0007669"/>
    <property type="project" value="UniProtKB-UniRule"/>
</dbReference>
<dbReference type="Pfam" id="PF01926">
    <property type="entry name" value="MMR_HSR1"/>
    <property type="match status" value="1"/>
</dbReference>
<dbReference type="Ensembl" id="ENSGMOT00000062668.1">
    <property type="protein sequence ID" value="ENSGMOP00000044706.1"/>
    <property type="gene ID" value="ENSGMOG00000014198.2"/>
</dbReference>
<feature type="region of interest" description="G2" evidence="7">
    <location>
        <begin position="139"/>
        <end position="143"/>
    </location>
</feature>
<keyword evidence="3 7" id="KW-0547">Nucleotide-binding</keyword>
<gene>
    <name evidence="10" type="primary">eral1</name>
</gene>
<feature type="region of interest" description="G3" evidence="7">
    <location>
        <begin position="160"/>
        <end position="163"/>
    </location>
</feature>
<dbReference type="AlphaFoldDB" id="A0A8C5BE64"/>
<dbReference type="CDD" id="cd22534">
    <property type="entry name" value="KH-II_Era"/>
    <property type="match status" value="1"/>
</dbReference>
<dbReference type="InterPro" id="IPR015946">
    <property type="entry name" value="KH_dom-like_a/b"/>
</dbReference>
<evidence type="ECO:0000256" key="2">
    <source>
        <dbReference type="ARBA" id="ARBA00019149"/>
    </source>
</evidence>
<dbReference type="InterPro" id="IPR005225">
    <property type="entry name" value="Small_GTP-bd"/>
</dbReference>
<comment type="similarity">
    <text evidence="1 7">Belongs to the TRAFAC class TrmE-Era-EngA-EngB-Septin-like GTPase superfamily. Era GTPase family.</text>
</comment>
<evidence type="ECO:0000256" key="8">
    <source>
        <dbReference type="SAM" id="MobiDB-lite"/>
    </source>
</evidence>
<dbReference type="Proteomes" id="UP000694546">
    <property type="component" value="Chromosome 7"/>
</dbReference>
<evidence type="ECO:0000256" key="5">
    <source>
        <dbReference type="ARBA" id="ARBA00025227"/>
    </source>
</evidence>
<evidence type="ECO:0000313" key="11">
    <source>
        <dbReference type="Proteomes" id="UP000694546"/>
    </source>
</evidence>
<dbReference type="GO" id="GO:0005759">
    <property type="term" value="C:mitochondrial matrix"/>
    <property type="evidence" value="ECO:0007669"/>
    <property type="project" value="TreeGrafter"/>
</dbReference>
<dbReference type="PANTHER" id="PTHR42698">
    <property type="entry name" value="GTPASE ERA"/>
    <property type="match status" value="1"/>
</dbReference>
<dbReference type="FunFam" id="3.40.50.300:FF:002220">
    <property type="entry name" value="GTPase Era, mitochondrial"/>
    <property type="match status" value="1"/>
</dbReference>
<dbReference type="GO" id="GO:0019843">
    <property type="term" value="F:rRNA binding"/>
    <property type="evidence" value="ECO:0007669"/>
    <property type="project" value="TreeGrafter"/>
</dbReference>
<protein>
    <recommendedName>
        <fullName evidence="2">GTPase Era, mitochondrial</fullName>
    </recommendedName>
    <alternativeName>
        <fullName evidence="6">ERA-like protein 1</fullName>
    </alternativeName>
</protein>
<name>A0A8C5BE64_GADMO</name>
<organism evidence="10 11">
    <name type="scientific">Gadus morhua</name>
    <name type="common">Atlantic cod</name>
    <dbReference type="NCBI Taxonomy" id="8049"/>
    <lineage>
        <taxon>Eukaryota</taxon>
        <taxon>Metazoa</taxon>
        <taxon>Chordata</taxon>
        <taxon>Craniata</taxon>
        <taxon>Vertebrata</taxon>
        <taxon>Euteleostomi</taxon>
        <taxon>Actinopterygii</taxon>
        <taxon>Neopterygii</taxon>
        <taxon>Teleostei</taxon>
        <taxon>Neoteleostei</taxon>
        <taxon>Acanthomorphata</taxon>
        <taxon>Zeiogadaria</taxon>
        <taxon>Gadariae</taxon>
        <taxon>Gadiformes</taxon>
        <taxon>Gadoidei</taxon>
        <taxon>Gadidae</taxon>
        <taxon>Gadus</taxon>
    </lineage>
</organism>
<feature type="region of interest" description="G5" evidence="7">
    <location>
        <begin position="415"/>
        <end position="417"/>
    </location>
</feature>
<dbReference type="Gene3D" id="3.40.50.300">
    <property type="entry name" value="P-loop containing nucleotide triphosphate hydrolases"/>
    <property type="match status" value="1"/>
</dbReference>
<dbReference type="GeneTree" id="ENSGT00390000013800"/>
<sequence length="553" mass="60713">MALRACSWAVRNSVCASRLSVLSGRHEHALLFLRTGIAAHSRRTNGLSFTPVCFITSDAFLNRLAKGKVAEQDDSGYHHPTSVPPHHGEQLSLLMREPDQPETSRVLKVAIVGSPNAGKSTLSNQLLGRKVFAVSKKVHTTRSKTLGVLTEDDTQIILLDTPGLTTASKVKRHNLESSLLSDPWSTVKEADLMLVMVDVADKWACEKLDLEVLKVLAKHPEVPAVLVLNKTDLVKNKVKLLDVTAHLTCGVVNGQKLQVRRVVRPRRAAAGTPAEAAPPPPAESAPRDTPQGESPSVGSDASPAGTPSQEPLSQEPLSQGPLSQEPLSQGPLSQEPLSQEPLSQEPLTQEPLSQEPLSQGPLSQGPLTQGPLSQEPLSQGPLSQGPLSQGPLSQEPLGPLKSRQGWPHFRDVFMVSSVDQEDVDALKRYLVVEAKAGPWHYHSEVLTDQTPEEVCANIVREKLLENLRQEVPYTMTQSIEFWSENENGELDIAVKLYVKKEAHMASIFSTFFSRSIKSVWLIDFSLWFEEVCVANSILLLLLFQFKSKRQYSF</sequence>
<evidence type="ECO:0000256" key="6">
    <source>
        <dbReference type="ARBA" id="ARBA00030975"/>
    </source>
</evidence>
<keyword evidence="4 7" id="KW-0342">GTP-binding</keyword>
<dbReference type="PANTHER" id="PTHR42698:SF1">
    <property type="entry name" value="GTPASE ERA, MITOCHONDRIAL"/>
    <property type="match status" value="1"/>
</dbReference>
<proteinExistence type="inferred from homology"/>
<dbReference type="InterPro" id="IPR027417">
    <property type="entry name" value="P-loop_NTPase"/>
</dbReference>
<keyword evidence="11" id="KW-1185">Reference proteome</keyword>
<dbReference type="CDD" id="cd04163">
    <property type="entry name" value="Era"/>
    <property type="match status" value="1"/>
</dbReference>
<feature type="compositionally biased region" description="Polar residues" evidence="8">
    <location>
        <begin position="291"/>
        <end position="392"/>
    </location>
</feature>
<evidence type="ECO:0000256" key="7">
    <source>
        <dbReference type="PROSITE-ProRule" id="PRU01050"/>
    </source>
</evidence>
<dbReference type="SUPFAM" id="SSF52540">
    <property type="entry name" value="P-loop containing nucleoside triphosphate hydrolases"/>
    <property type="match status" value="1"/>
</dbReference>
<evidence type="ECO:0000259" key="9">
    <source>
        <dbReference type="PROSITE" id="PS51713"/>
    </source>
</evidence>
<dbReference type="GO" id="GO:0043024">
    <property type="term" value="F:ribosomal small subunit binding"/>
    <property type="evidence" value="ECO:0007669"/>
    <property type="project" value="TreeGrafter"/>
</dbReference>
<dbReference type="InterPro" id="IPR030388">
    <property type="entry name" value="G_ERA_dom"/>
</dbReference>
<reference evidence="10" key="1">
    <citation type="submission" date="2025-08" db="UniProtKB">
        <authorList>
            <consortium name="Ensembl"/>
        </authorList>
    </citation>
    <scope>IDENTIFICATION</scope>
</reference>
<dbReference type="Gene3D" id="3.30.300.20">
    <property type="match status" value="1"/>
</dbReference>